<dbReference type="HOGENOM" id="CLU_176022_4_1_0"/>
<evidence type="ECO:0000256" key="1">
    <source>
        <dbReference type="SAM" id="Phobius"/>
    </source>
</evidence>
<feature type="domain" description="Inner membrane protein YgaP-like transmembrane" evidence="2">
    <location>
        <begin position="2"/>
        <end position="64"/>
    </location>
</feature>
<keyword evidence="1" id="KW-0472">Membrane</keyword>
<proteinExistence type="predicted"/>
<keyword evidence="4" id="KW-1185">Reference proteome</keyword>
<sequence length="76" mass="8331">MMNANAGRMDRWVRVVVGIALLAAAWMSGGPWGITLGVIAFIPILTGIFGWCPLYAIFNFNTCPFDRNRMSSPPKA</sequence>
<dbReference type="AlphaFoldDB" id="M1YY23"/>
<dbReference type="Pfam" id="PF11127">
    <property type="entry name" value="YgaP-like_TM"/>
    <property type="match status" value="1"/>
</dbReference>
<evidence type="ECO:0000313" key="4">
    <source>
        <dbReference type="Proteomes" id="UP000011704"/>
    </source>
</evidence>
<dbReference type="InterPro" id="IPR021309">
    <property type="entry name" value="YgaP-like_TM"/>
</dbReference>
<feature type="transmembrane region" description="Helical" evidence="1">
    <location>
        <begin position="34"/>
        <end position="60"/>
    </location>
</feature>
<evidence type="ECO:0000313" key="3">
    <source>
        <dbReference type="EMBL" id="CCQ90402.1"/>
    </source>
</evidence>
<keyword evidence="1" id="KW-1133">Transmembrane helix</keyword>
<dbReference type="EMBL" id="CAQJ01000031">
    <property type="protein sequence ID" value="CCQ90402.1"/>
    <property type="molecule type" value="Genomic_DNA"/>
</dbReference>
<comment type="caution">
    <text evidence="3">The sequence shown here is derived from an EMBL/GenBank/DDBJ whole genome shotgun (WGS) entry which is preliminary data.</text>
</comment>
<protein>
    <recommendedName>
        <fullName evidence="2">Inner membrane protein YgaP-like transmembrane domain-containing protein</fullName>
    </recommendedName>
</protein>
<accession>M1YY23</accession>
<dbReference type="RefSeq" id="WP_005007833.1">
    <property type="nucleotide sequence ID" value="NZ_HG422173.1"/>
</dbReference>
<name>M1YY23_NITG3</name>
<dbReference type="Proteomes" id="UP000011704">
    <property type="component" value="Unassembled WGS sequence"/>
</dbReference>
<feature type="transmembrane region" description="Helical" evidence="1">
    <location>
        <begin position="12"/>
        <end position="28"/>
    </location>
</feature>
<gene>
    <name evidence="3" type="ORF">NITGR_280118</name>
</gene>
<dbReference type="InParanoid" id="M1YY23"/>
<reference evidence="3 4" key="1">
    <citation type="journal article" date="2013" name="Front. Microbiol.">
        <title>The genome of Nitrospina gracilis illuminates the metabolism and evolution of the major marine nitrite oxidizer.</title>
        <authorList>
            <person name="Luecker S."/>
            <person name="Nowka B."/>
            <person name="Rattei T."/>
            <person name="Spieck E."/>
            <person name="and Daims H."/>
        </authorList>
    </citation>
    <scope>NUCLEOTIDE SEQUENCE [LARGE SCALE GENOMIC DNA]</scope>
    <source>
        <strain evidence="3 4">3/211</strain>
    </source>
</reference>
<keyword evidence="1" id="KW-0812">Transmembrane</keyword>
<evidence type="ECO:0000259" key="2">
    <source>
        <dbReference type="Pfam" id="PF11127"/>
    </source>
</evidence>
<organism evidence="3 4">
    <name type="scientific">Nitrospina gracilis (strain 3/211)</name>
    <dbReference type="NCBI Taxonomy" id="1266370"/>
    <lineage>
        <taxon>Bacteria</taxon>
        <taxon>Pseudomonadati</taxon>
        <taxon>Nitrospinota/Tectimicrobiota group</taxon>
        <taxon>Nitrospinota</taxon>
        <taxon>Nitrospinia</taxon>
        <taxon>Nitrospinales</taxon>
        <taxon>Nitrospinaceae</taxon>
        <taxon>Nitrospina</taxon>
    </lineage>
</organism>